<dbReference type="EMBL" id="JABCJE010000004">
    <property type="protein sequence ID" value="NVO24034.1"/>
    <property type="molecule type" value="Genomic_DNA"/>
</dbReference>
<evidence type="ECO:0000313" key="5">
    <source>
        <dbReference type="EMBL" id="NVO24034.1"/>
    </source>
</evidence>
<keyword evidence="3" id="KW-0574">Periplasm</keyword>
<dbReference type="InterPro" id="IPR018389">
    <property type="entry name" value="DctP_fam"/>
</dbReference>
<proteinExistence type="predicted"/>
<accession>A0A850Q504</accession>
<dbReference type="CDD" id="cd13665">
    <property type="entry name" value="PBP2_TRAP_Dctp3_4"/>
    <property type="match status" value="1"/>
</dbReference>
<gene>
    <name evidence="5" type="ORF">HJ536_11770</name>
</gene>
<protein>
    <submittedName>
        <fullName evidence="5">TRAP transporter substrate-binding protein</fullName>
    </submittedName>
</protein>
<evidence type="ECO:0000256" key="2">
    <source>
        <dbReference type="ARBA" id="ARBA00022729"/>
    </source>
</evidence>
<feature type="chain" id="PRO_5032888307" evidence="4">
    <location>
        <begin position="21"/>
        <end position="343"/>
    </location>
</feature>
<dbReference type="InterPro" id="IPR038404">
    <property type="entry name" value="TRAP_DctP_sf"/>
</dbReference>
<comment type="caution">
    <text evidence="5">The sequence shown here is derived from an EMBL/GenBank/DDBJ whole genome shotgun (WGS) entry which is preliminary data.</text>
</comment>
<evidence type="ECO:0000256" key="4">
    <source>
        <dbReference type="SAM" id="SignalP"/>
    </source>
</evidence>
<name>A0A850Q504_9RHOB</name>
<dbReference type="RefSeq" id="WP_177157846.1">
    <property type="nucleotide sequence ID" value="NZ_JABCJE010000004.1"/>
</dbReference>
<dbReference type="GO" id="GO:0055085">
    <property type="term" value="P:transmembrane transport"/>
    <property type="evidence" value="ECO:0007669"/>
    <property type="project" value="InterPro"/>
</dbReference>
<dbReference type="Proteomes" id="UP000592216">
    <property type="component" value="Unassembled WGS sequence"/>
</dbReference>
<dbReference type="PANTHER" id="PTHR33376:SF15">
    <property type="entry name" value="BLL6794 PROTEIN"/>
    <property type="match status" value="1"/>
</dbReference>
<sequence length="343" mass="35675">MNKLISASLLALAAALPASAQTTLTVANWLPPSHPLVSEVIVPMTEAIAEATGGEVTANILPAPLGPPPAHFDFAVNGVADITFGVQGYSPGRFKTTNLAELPFLGNSAEAISVAYWRMFDKTLKGAGEYDQVKVLGVFTHGPGEIFLKTSADPSSVDLLKGAKLRVGGGIVHTVATELGAVPVEGPSSKAYELLSQGVADGILFPYESVNFFKLIPQLDVGVSVPGGLYNTSFYVVMNKAKWESLTPEEQAQIDSVTGEALARMAGQMWDRADAAGKAAMDGEIAITPASDVQLAAWEEALSPVIQAKLAEVAEAGVDADAAYAAFKAEIEAASAEMKAAGE</sequence>
<dbReference type="Pfam" id="PF03480">
    <property type="entry name" value="DctP"/>
    <property type="match status" value="1"/>
</dbReference>
<feature type="signal peptide" evidence="4">
    <location>
        <begin position="1"/>
        <end position="20"/>
    </location>
</feature>
<organism evidence="5 6">
    <name type="scientific">Donghicola mangrovi</name>
    <dbReference type="NCBI Taxonomy" id="2729614"/>
    <lineage>
        <taxon>Bacteria</taxon>
        <taxon>Pseudomonadati</taxon>
        <taxon>Pseudomonadota</taxon>
        <taxon>Alphaproteobacteria</taxon>
        <taxon>Rhodobacterales</taxon>
        <taxon>Roseobacteraceae</taxon>
        <taxon>Donghicola</taxon>
    </lineage>
</organism>
<dbReference type="AlphaFoldDB" id="A0A850Q504"/>
<dbReference type="Gene3D" id="3.40.190.170">
    <property type="entry name" value="Bacterial extracellular solute-binding protein, family 7"/>
    <property type="match status" value="1"/>
</dbReference>
<reference evidence="5 6" key="1">
    <citation type="submission" date="2020-04" db="EMBL/GenBank/DDBJ databases">
        <title>Donghicola sp., a member of the Rhodobacteraceae family isolated from mangrove forest in Thailand.</title>
        <authorList>
            <person name="Charoenyingcharoen P."/>
            <person name="Yukphan P."/>
        </authorList>
    </citation>
    <scope>NUCLEOTIDE SEQUENCE [LARGE SCALE GENOMIC DNA]</scope>
    <source>
        <strain evidence="5 6">B5-SW-15</strain>
    </source>
</reference>
<dbReference type="GO" id="GO:0042597">
    <property type="term" value="C:periplasmic space"/>
    <property type="evidence" value="ECO:0007669"/>
    <property type="project" value="UniProtKB-SubCell"/>
</dbReference>
<evidence type="ECO:0000313" key="6">
    <source>
        <dbReference type="Proteomes" id="UP000592216"/>
    </source>
</evidence>
<dbReference type="PANTHER" id="PTHR33376">
    <property type="match status" value="1"/>
</dbReference>
<comment type="subcellular location">
    <subcellularLocation>
        <location evidence="1">Periplasm</location>
    </subcellularLocation>
</comment>
<keyword evidence="2 4" id="KW-0732">Signal</keyword>
<evidence type="ECO:0000256" key="1">
    <source>
        <dbReference type="ARBA" id="ARBA00004418"/>
    </source>
</evidence>
<evidence type="ECO:0000256" key="3">
    <source>
        <dbReference type="ARBA" id="ARBA00022764"/>
    </source>
</evidence>